<comment type="caution">
    <text evidence="3">The sequence shown here is derived from an EMBL/GenBank/DDBJ whole genome shotgun (WGS) entry which is preliminary data.</text>
</comment>
<sequence>MRRVTSLRGNLRGAAAGLRRARHGQPLDELLGQRAVLGVVHALGEQLAGHFHGQVHRHRAHLGDGLELLVFNLAPGLDLELLGLLAALVHQLVAVLLHVLLVLAHHLRGLAAGLGDGRLLVGQELLRLGALALGALDGAGDLLLALLHQRQDGSPRLPPQHHGHEDEGDEGPEDEARADLHEAAGGEDGRQEHGGVSGDGGGEAGRNFRVQRSAGTAGPAPPRGRRTGPGRKPLGLGGQQDADHEREQRGAFDERRGDDHRGADVATGGRLTAGRVHGGGGQLTDAETGTDDGEAGTDTSGQEGKSEVGHGSASSFFFRDPLVGGSLCPFGATSGGLASSGYGWEPPEGAPSTRQASGVGPAMVVAGAALLVAVAVLAVRVMVVAHGHAHADEQRGEHGEDVGLHEGHEQLQQVDAHGEGHADQRHRGVAEHEDEAQQEEQDDVAGQHVGEQTHREGEGLGEQAQDFHRNHDGPQPRGHAARQVAQVAAQARGADAGHLREDEGADRQARGDGQVPRGGGHPGHQAQHVHEEDEEERGEQVGHVPRALLLADVLDGQLVPDEDDEHLEHVGAHPARHQLALVPVAEAQDEEDEQRRGQPHHHRVLGDGQVQAACAQPRHHLAVVRAHLRAGPLVEGDENLGQVDGLVFVAEGNLELVLVGVRHVVEDVAGHVLLVLALRRGIRGERGARDQTGEQNHCLAHHSPPLDAFFEAANT</sequence>
<evidence type="ECO:0000256" key="2">
    <source>
        <dbReference type="SAM" id="Phobius"/>
    </source>
</evidence>
<feature type="compositionally biased region" description="Basic and acidic residues" evidence="1">
    <location>
        <begin position="174"/>
        <end position="193"/>
    </location>
</feature>
<feature type="compositionally biased region" description="Low complexity" evidence="1">
    <location>
        <begin position="477"/>
        <end position="494"/>
    </location>
</feature>
<evidence type="ECO:0000313" key="4">
    <source>
        <dbReference type="Proteomes" id="UP000032702"/>
    </source>
</evidence>
<dbReference type="EMBL" id="AAMD01000017">
    <property type="protein sequence ID" value="EAU68425.1"/>
    <property type="molecule type" value="Genomic_DNA"/>
</dbReference>
<feature type="transmembrane region" description="Helical" evidence="2">
    <location>
        <begin position="81"/>
        <end position="105"/>
    </location>
</feature>
<feature type="region of interest" description="Disordered" evidence="1">
    <location>
        <begin position="153"/>
        <end position="312"/>
    </location>
</feature>
<protein>
    <submittedName>
        <fullName evidence="3">Uncharacterized protein</fullName>
    </submittedName>
</protein>
<feature type="compositionally biased region" description="Basic and acidic residues" evidence="1">
    <location>
        <begin position="495"/>
        <end position="510"/>
    </location>
</feature>
<feature type="compositionally biased region" description="Basic and acidic residues" evidence="1">
    <location>
        <begin position="416"/>
        <end position="431"/>
    </location>
</feature>
<gene>
    <name evidence="3" type="ORF">STIAU_3339</name>
</gene>
<organism evidence="3 4">
    <name type="scientific">Stigmatella aurantiaca (strain DW4/3-1)</name>
    <dbReference type="NCBI Taxonomy" id="378806"/>
    <lineage>
        <taxon>Bacteria</taxon>
        <taxon>Pseudomonadati</taxon>
        <taxon>Myxococcota</taxon>
        <taxon>Myxococcia</taxon>
        <taxon>Myxococcales</taxon>
        <taxon>Cystobacterineae</taxon>
        <taxon>Archangiaceae</taxon>
        <taxon>Stigmatella</taxon>
    </lineage>
</organism>
<evidence type="ECO:0000313" key="3">
    <source>
        <dbReference type="EMBL" id="EAU68425.1"/>
    </source>
</evidence>
<reference evidence="3 4" key="1">
    <citation type="submission" date="2006-04" db="EMBL/GenBank/DDBJ databases">
        <authorList>
            <person name="Nierman W.C."/>
        </authorList>
    </citation>
    <scope>NUCLEOTIDE SEQUENCE [LARGE SCALE GENOMIC DNA]</scope>
    <source>
        <strain evidence="3 4">DW4/3-1</strain>
    </source>
</reference>
<keyword evidence="2" id="KW-0472">Membrane</keyword>
<keyword evidence="2" id="KW-0812">Transmembrane</keyword>
<accession>Q099L0</accession>
<feature type="compositionally biased region" description="Basic and acidic residues" evidence="1">
    <location>
        <begin position="465"/>
        <end position="474"/>
    </location>
</feature>
<name>Q099L0_STIAD</name>
<evidence type="ECO:0000256" key="1">
    <source>
        <dbReference type="SAM" id="MobiDB-lite"/>
    </source>
</evidence>
<feature type="compositionally biased region" description="Gly residues" evidence="1">
    <location>
        <begin position="195"/>
        <end position="204"/>
    </location>
</feature>
<feature type="region of interest" description="Disordered" evidence="1">
    <location>
        <begin position="415"/>
        <end position="540"/>
    </location>
</feature>
<feature type="compositionally biased region" description="Acidic residues" evidence="1">
    <location>
        <begin position="432"/>
        <end position="443"/>
    </location>
</feature>
<dbReference type="Proteomes" id="UP000032702">
    <property type="component" value="Unassembled WGS sequence"/>
</dbReference>
<feature type="compositionally biased region" description="Basic and acidic residues" evidence="1">
    <location>
        <begin position="241"/>
        <end position="263"/>
    </location>
</feature>
<dbReference type="AlphaFoldDB" id="Q099L0"/>
<keyword evidence="2" id="KW-1133">Transmembrane helix</keyword>
<proteinExistence type="predicted"/>